<accession>A0A151AHR8</accession>
<sequence length="66" mass="7710">MRLPSVRDPQSLWDVLLISLAVILPVKLVLLWLDSPIVRIEVVLLWLVVIAWDLWAIRRILDRSIT</sequence>
<evidence type="ECO:0000313" key="3">
    <source>
        <dbReference type="Proteomes" id="UP000075321"/>
    </source>
</evidence>
<dbReference type="Proteomes" id="UP000075321">
    <property type="component" value="Unassembled WGS sequence"/>
</dbReference>
<keyword evidence="3" id="KW-1185">Reference proteome</keyword>
<comment type="caution">
    <text evidence="2">The sequence shown here is derived from an EMBL/GenBank/DDBJ whole genome shotgun (WGS) entry which is preliminary data.</text>
</comment>
<dbReference type="OrthoDB" id="203483at2157"/>
<protein>
    <submittedName>
        <fullName evidence="2">Uncharacterized protein</fullName>
    </submittedName>
</protein>
<evidence type="ECO:0000256" key="1">
    <source>
        <dbReference type="SAM" id="Phobius"/>
    </source>
</evidence>
<feature type="transmembrane region" description="Helical" evidence="1">
    <location>
        <begin position="12"/>
        <end position="32"/>
    </location>
</feature>
<reference evidence="2 3" key="1">
    <citation type="submission" date="2016-02" db="EMBL/GenBank/DDBJ databases">
        <title>Genome sequence of Halalkalicoccus paucihalophilus DSM 24557.</title>
        <authorList>
            <person name="Poehlein A."/>
            <person name="Daniel R."/>
        </authorList>
    </citation>
    <scope>NUCLEOTIDE SEQUENCE [LARGE SCALE GENOMIC DNA]</scope>
    <source>
        <strain evidence="2 3">DSM 24557</strain>
    </source>
</reference>
<dbReference type="AlphaFoldDB" id="A0A151AHR8"/>
<keyword evidence="1" id="KW-0812">Transmembrane</keyword>
<gene>
    <name evidence="2" type="ORF">HAPAU_06430</name>
</gene>
<name>A0A151AHR8_9EURY</name>
<dbReference type="RefSeq" id="WP_066379474.1">
    <property type="nucleotide sequence ID" value="NZ_LTAZ01000002.1"/>
</dbReference>
<dbReference type="EMBL" id="LTAZ01000002">
    <property type="protein sequence ID" value="KYH27191.1"/>
    <property type="molecule type" value="Genomic_DNA"/>
</dbReference>
<proteinExistence type="predicted"/>
<organism evidence="2 3">
    <name type="scientific">Halalkalicoccus paucihalophilus</name>
    <dbReference type="NCBI Taxonomy" id="1008153"/>
    <lineage>
        <taxon>Archaea</taxon>
        <taxon>Methanobacteriati</taxon>
        <taxon>Methanobacteriota</taxon>
        <taxon>Stenosarchaea group</taxon>
        <taxon>Halobacteria</taxon>
        <taxon>Halobacteriales</taxon>
        <taxon>Halococcaceae</taxon>
        <taxon>Halalkalicoccus</taxon>
    </lineage>
</organism>
<feature type="transmembrane region" description="Helical" evidence="1">
    <location>
        <begin position="38"/>
        <end position="57"/>
    </location>
</feature>
<dbReference type="PATRIC" id="fig|1008153.3.peg.645"/>
<keyword evidence="1" id="KW-0472">Membrane</keyword>
<evidence type="ECO:0000313" key="2">
    <source>
        <dbReference type="EMBL" id="KYH27191.1"/>
    </source>
</evidence>
<keyword evidence="1" id="KW-1133">Transmembrane helix</keyword>